<dbReference type="EMBL" id="LR586016">
    <property type="protein sequence ID" value="VIP03524.1"/>
    <property type="molecule type" value="Genomic_DNA"/>
</dbReference>
<dbReference type="InParanoid" id="A0A6C2YQ53"/>
<feature type="domain" description="4-vinyl reductase 4VR" evidence="1">
    <location>
        <begin position="128"/>
        <end position="190"/>
    </location>
</feature>
<dbReference type="PANTHER" id="PTHR35090:SF1">
    <property type="entry name" value="SLR0144 PROTEIN"/>
    <property type="match status" value="1"/>
</dbReference>
<dbReference type="PANTHER" id="PTHR35090">
    <property type="entry name" value="DNA-DIRECTED RNA POLYMERASE SUBUNIT I"/>
    <property type="match status" value="1"/>
</dbReference>
<dbReference type="RefSeq" id="WP_162658645.1">
    <property type="nucleotide sequence ID" value="NZ_LR593887.1"/>
</dbReference>
<accession>A0A6C2YQ53</accession>
<dbReference type="KEGG" id="tim:GMBLW1_04360"/>
<gene>
    <name evidence="2" type="ORF">GMBLW1_04360</name>
</gene>
<dbReference type="AlphaFoldDB" id="A0A6C2YQ53"/>
<dbReference type="Pfam" id="PF02830">
    <property type="entry name" value="V4R"/>
    <property type="match status" value="1"/>
</dbReference>
<name>A0A6C2YQ53_9BACT</name>
<sequence>MTGLPVDGALQRGNYFSEKQFIKTEPRRGVSRNRSGTRIVSLTTDFLAGLRTAMVQECGPAASLVLHSCGRNWGKMFAKRLEKELSEFYGQPLRESPMIFFQSCLMEAFSHHGWGKIAIDYAWIQHGVIVVTVENPPYAGMVPDANEPVESLLAGILGGVFSHFSGEDLNCLQTDCQQCGAEVDRFVIGLSPRIEKVSEMKGKGASYNQILDELKRART</sequence>
<proteinExistence type="predicted"/>
<keyword evidence="3" id="KW-1185">Reference proteome</keyword>
<evidence type="ECO:0000313" key="2">
    <source>
        <dbReference type="EMBL" id="VIP03524.1"/>
    </source>
</evidence>
<evidence type="ECO:0000259" key="1">
    <source>
        <dbReference type="SMART" id="SM00989"/>
    </source>
</evidence>
<dbReference type="InterPro" id="IPR004096">
    <property type="entry name" value="V4R"/>
</dbReference>
<reference evidence="2" key="1">
    <citation type="submission" date="2019-04" db="EMBL/GenBank/DDBJ databases">
        <authorList>
            <consortium name="Science for Life Laboratories"/>
        </authorList>
    </citation>
    <scope>NUCLEOTIDE SEQUENCE</scope>
    <source>
        <strain evidence="2">MBLW1</strain>
    </source>
</reference>
<evidence type="ECO:0000313" key="3">
    <source>
        <dbReference type="Proteomes" id="UP000464378"/>
    </source>
</evidence>
<dbReference type="SMART" id="SM00989">
    <property type="entry name" value="V4R"/>
    <property type="match status" value="1"/>
</dbReference>
<organism evidence="2">
    <name type="scientific">Tuwongella immobilis</name>
    <dbReference type="NCBI Taxonomy" id="692036"/>
    <lineage>
        <taxon>Bacteria</taxon>
        <taxon>Pseudomonadati</taxon>
        <taxon>Planctomycetota</taxon>
        <taxon>Planctomycetia</taxon>
        <taxon>Gemmatales</taxon>
        <taxon>Gemmataceae</taxon>
        <taxon>Tuwongella</taxon>
    </lineage>
</organism>
<dbReference type="Proteomes" id="UP000464378">
    <property type="component" value="Chromosome"/>
</dbReference>
<dbReference type="EMBL" id="LR593887">
    <property type="protein sequence ID" value="VTS04416.1"/>
    <property type="molecule type" value="Genomic_DNA"/>
</dbReference>
<protein>
    <recommendedName>
        <fullName evidence="1">4-vinyl reductase 4VR domain-containing protein</fullName>
    </recommendedName>
</protein>
<dbReference type="InterPro" id="IPR024096">
    <property type="entry name" value="NO_sig/Golgi_transp_ligand-bd"/>
</dbReference>
<dbReference type="SUPFAM" id="SSF111126">
    <property type="entry name" value="Ligand-binding domain in the NO signalling and Golgi transport"/>
    <property type="match status" value="1"/>
</dbReference>
<dbReference type="Gene3D" id="3.30.1380.20">
    <property type="entry name" value="Trafficking protein particle complex subunit 3"/>
    <property type="match status" value="1"/>
</dbReference>